<protein>
    <submittedName>
        <fullName evidence="6">Putative AraC-family regulatory protein</fullName>
    </submittedName>
</protein>
<dbReference type="GO" id="GO:0003700">
    <property type="term" value="F:DNA-binding transcription factor activity"/>
    <property type="evidence" value="ECO:0007669"/>
    <property type="project" value="InterPro"/>
</dbReference>
<keyword evidence="7" id="KW-1185">Reference proteome</keyword>
<evidence type="ECO:0000313" key="6">
    <source>
        <dbReference type="EMBL" id="GCD96322.1"/>
    </source>
</evidence>
<evidence type="ECO:0000256" key="3">
    <source>
        <dbReference type="ARBA" id="ARBA00023163"/>
    </source>
</evidence>
<keyword evidence="2" id="KW-0238">DNA-binding</keyword>
<feature type="compositionally biased region" description="Polar residues" evidence="4">
    <location>
        <begin position="292"/>
        <end position="304"/>
    </location>
</feature>
<dbReference type="PROSITE" id="PS01124">
    <property type="entry name" value="HTH_ARAC_FAMILY_2"/>
    <property type="match status" value="1"/>
</dbReference>
<organism evidence="6 7">
    <name type="scientific">Embleya hyalina</name>
    <dbReference type="NCBI Taxonomy" id="516124"/>
    <lineage>
        <taxon>Bacteria</taxon>
        <taxon>Bacillati</taxon>
        <taxon>Actinomycetota</taxon>
        <taxon>Actinomycetes</taxon>
        <taxon>Kitasatosporales</taxon>
        <taxon>Streptomycetaceae</taxon>
        <taxon>Embleya</taxon>
    </lineage>
</organism>
<evidence type="ECO:0000259" key="5">
    <source>
        <dbReference type="PROSITE" id="PS01124"/>
    </source>
</evidence>
<evidence type="ECO:0000313" key="7">
    <source>
        <dbReference type="Proteomes" id="UP000286931"/>
    </source>
</evidence>
<accession>A0A401YNV9</accession>
<evidence type="ECO:0000256" key="1">
    <source>
        <dbReference type="ARBA" id="ARBA00023015"/>
    </source>
</evidence>
<dbReference type="Gene3D" id="1.10.10.60">
    <property type="entry name" value="Homeodomain-like"/>
    <property type="match status" value="1"/>
</dbReference>
<dbReference type="PANTHER" id="PTHR46796">
    <property type="entry name" value="HTH-TYPE TRANSCRIPTIONAL ACTIVATOR RHAS-RELATED"/>
    <property type="match status" value="1"/>
</dbReference>
<dbReference type="InterPro" id="IPR009057">
    <property type="entry name" value="Homeodomain-like_sf"/>
</dbReference>
<dbReference type="PANTHER" id="PTHR46796:SF15">
    <property type="entry name" value="BLL1074 PROTEIN"/>
    <property type="match status" value="1"/>
</dbReference>
<dbReference type="Pfam" id="PF12833">
    <property type="entry name" value="HTH_18"/>
    <property type="match status" value="1"/>
</dbReference>
<dbReference type="InterPro" id="IPR050204">
    <property type="entry name" value="AraC_XylS_family_regulators"/>
</dbReference>
<comment type="caution">
    <text evidence="6">The sequence shown here is derived from an EMBL/GenBank/DDBJ whole genome shotgun (WGS) entry which is preliminary data.</text>
</comment>
<dbReference type="InterPro" id="IPR018060">
    <property type="entry name" value="HTH_AraC"/>
</dbReference>
<reference evidence="6 7" key="1">
    <citation type="submission" date="2018-12" db="EMBL/GenBank/DDBJ databases">
        <title>Draft genome sequence of Embleya hyalina NBRC 13850T.</title>
        <authorList>
            <person name="Komaki H."/>
            <person name="Hosoyama A."/>
            <person name="Kimura A."/>
            <person name="Ichikawa N."/>
            <person name="Tamura T."/>
        </authorList>
    </citation>
    <scope>NUCLEOTIDE SEQUENCE [LARGE SCALE GENOMIC DNA]</scope>
    <source>
        <strain evidence="6 7">NBRC 13850</strain>
    </source>
</reference>
<dbReference type="GO" id="GO:0043565">
    <property type="term" value="F:sequence-specific DNA binding"/>
    <property type="evidence" value="ECO:0007669"/>
    <property type="project" value="InterPro"/>
</dbReference>
<evidence type="ECO:0000256" key="2">
    <source>
        <dbReference type="ARBA" id="ARBA00023125"/>
    </source>
</evidence>
<feature type="domain" description="HTH araC/xylS-type" evidence="5">
    <location>
        <begin position="183"/>
        <end position="272"/>
    </location>
</feature>
<dbReference type="EMBL" id="BIFH01000020">
    <property type="protein sequence ID" value="GCD96322.1"/>
    <property type="molecule type" value="Genomic_DNA"/>
</dbReference>
<dbReference type="SUPFAM" id="SSF46689">
    <property type="entry name" value="Homeodomain-like"/>
    <property type="match status" value="1"/>
</dbReference>
<proteinExistence type="predicted"/>
<sequence>MVAFGGTRRGGGGGAACWEAAVGSPRAGLGGLVVGYGGFAETAAGVVVRREVPAPELVLLISLGEPLALVRDGVAVRADAALVGIGRGPVEAAHGGRQSVLEVRLSPLAAGALFGVSASEPAERIVDVGELWPGTPELVERLRADAGWAERFARVEDVLVARAERGRAADPVVAGSWRQVVDSRGDLAIGALHEHSGWSRKRMARRFRAEIGLTPKAMANLVRFEHAVDLLRRPGRRSLAEVALWCGYCDQAHFNREFKEHAGCTPTAFLAGLGLDAPGRDMAAAGRPTPRISKTGTSHPPTVE</sequence>
<gene>
    <name evidence="6" type="ORF">EHYA_04007</name>
</gene>
<dbReference type="Proteomes" id="UP000286931">
    <property type="component" value="Unassembled WGS sequence"/>
</dbReference>
<keyword evidence="3" id="KW-0804">Transcription</keyword>
<dbReference type="SMART" id="SM00342">
    <property type="entry name" value="HTH_ARAC"/>
    <property type="match status" value="1"/>
</dbReference>
<keyword evidence="1" id="KW-0805">Transcription regulation</keyword>
<name>A0A401YNV9_9ACTN</name>
<feature type="region of interest" description="Disordered" evidence="4">
    <location>
        <begin position="280"/>
        <end position="304"/>
    </location>
</feature>
<evidence type="ECO:0000256" key="4">
    <source>
        <dbReference type="SAM" id="MobiDB-lite"/>
    </source>
</evidence>
<dbReference type="AlphaFoldDB" id="A0A401YNV9"/>